<evidence type="ECO:0000313" key="4">
    <source>
        <dbReference type="EMBL" id="PIO41285.1"/>
    </source>
</evidence>
<keyword evidence="1" id="KW-0863">Zinc-finger</keyword>
<dbReference type="PANTHER" id="PTHR21540:SF3">
    <property type="entry name" value="E3 UBIQUITIN-PROTEIN LIGASE ZSWIM2"/>
    <property type="match status" value="1"/>
</dbReference>
<evidence type="ECO:0000256" key="2">
    <source>
        <dbReference type="SAM" id="MobiDB-lite"/>
    </source>
</evidence>
<dbReference type="PANTHER" id="PTHR21540">
    <property type="entry name" value="RING FINGER AND SWIM DOMAIN-CONTAINING PROTEIN 2"/>
    <property type="match status" value="1"/>
</dbReference>
<keyword evidence="1" id="KW-0479">Metal-binding</keyword>
<dbReference type="GO" id="GO:0008270">
    <property type="term" value="F:zinc ion binding"/>
    <property type="evidence" value="ECO:0007669"/>
    <property type="project" value="UniProtKB-KW"/>
</dbReference>
<reference evidence="5" key="1">
    <citation type="journal article" date="2017" name="Nat. Commun.">
        <title>The North American bullfrog draft genome provides insight into hormonal regulation of long noncoding RNA.</title>
        <authorList>
            <person name="Hammond S.A."/>
            <person name="Warren R.L."/>
            <person name="Vandervalk B.P."/>
            <person name="Kucuk E."/>
            <person name="Khan H."/>
            <person name="Gibb E.A."/>
            <person name="Pandoh P."/>
            <person name="Kirk H."/>
            <person name="Zhao Y."/>
            <person name="Jones M."/>
            <person name="Mungall A.J."/>
            <person name="Coope R."/>
            <person name="Pleasance S."/>
            <person name="Moore R.A."/>
            <person name="Holt R.A."/>
            <person name="Round J.M."/>
            <person name="Ohora S."/>
            <person name="Walle B.V."/>
            <person name="Veldhoen N."/>
            <person name="Helbing C.C."/>
            <person name="Birol I."/>
        </authorList>
    </citation>
    <scope>NUCLEOTIDE SEQUENCE [LARGE SCALE GENOMIC DNA]</scope>
</reference>
<feature type="region of interest" description="Disordered" evidence="2">
    <location>
        <begin position="104"/>
        <end position="190"/>
    </location>
</feature>
<feature type="compositionally biased region" description="Polar residues" evidence="2">
    <location>
        <begin position="115"/>
        <end position="127"/>
    </location>
</feature>
<gene>
    <name evidence="4" type="ORF">AB205_0194940</name>
</gene>
<proteinExistence type="predicted"/>
<feature type="compositionally biased region" description="Low complexity" evidence="2">
    <location>
        <begin position="135"/>
        <end position="152"/>
    </location>
</feature>
<keyword evidence="1" id="KW-0862">Zinc</keyword>
<accession>A0A2G9SMF1</accession>
<dbReference type="OrthoDB" id="1269963at2759"/>
<organism evidence="4 5">
    <name type="scientific">Aquarana catesbeiana</name>
    <name type="common">American bullfrog</name>
    <name type="synonym">Rana catesbeiana</name>
    <dbReference type="NCBI Taxonomy" id="8400"/>
    <lineage>
        <taxon>Eukaryota</taxon>
        <taxon>Metazoa</taxon>
        <taxon>Chordata</taxon>
        <taxon>Craniata</taxon>
        <taxon>Vertebrata</taxon>
        <taxon>Euteleostomi</taxon>
        <taxon>Amphibia</taxon>
        <taxon>Batrachia</taxon>
        <taxon>Anura</taxon>
        <taxon>Neobatrachia</taxon>
        <taxon>Ranoidea</taxon>
        <taxon>Ranidae</taxon>
        <taxon>Aquarana</taxon>
    </lineage>
</organism>
<protein>
    <recommendedName>
        <fullName evidence="3">SWIM-type domain-containing protein</fullName>
    </recommendedName>
</protein>
<feature type="domain" description="SWIM-type" evidence="3">
    <location>
        <begin position="223"/>
        <end position="251"/>
    </location>
</feature>
<evidence type="ECO:0000259" key="3">
    <source>
        <dbReference type="PROSITE" id="PS50966"/>
    </source>
</evidence>
<evidence type="ECO:0000313" key="5">
    <source>
        <dbReference type="Proteomes" id="UP000228934"/>
    </source>
</evidence>
<dbReference type="Pfam" id="PF04434">
    <property type="entry name" value="SWIM"/>
    <property type="match status" value="1"/>
</dbReference>
<dbReference type="Proteomes" id="UP000228934">
    <property type="component" value="Unassembled WGS sequence"/>
</dbReference>
<sequence>MYTWLHYAARFAQNGLKPALLGSLSGSRGSSPHLITPLEKRLPEGILDRDMENKETLRGLQKMDDRPEERMIREKLKATCMPAWKHEWLERRSRRGPVVVKPIPVKADGIDTPKSDSSVDGSLNGSSHIVKGRRSPSPSSSSSSSKSKPESPGMKRRGLSPVPFQSGRTTPPRRAPSPDGFSPYSPEETSRRVNKVMRARLYLLQQIGPNSFLIGGDSPDNKYRVFIGPQTCSCGRGAFCIHLLFVMLRVFQLEPSDTMLWRKTLKNFEVESLFQKYHSRRSSRIKAPSRNTIQKFVSRMSNSHTLSSSTTSTSSSDTRFVHGSEHHSIVSSF</sequence>
<dbReference type="PROSITE" id="PS50966">
    <property type="entry name" value="ZF_SWIM"/>
    <property type="match status" value="1"/>
</dbReference>
<dbReference type="InterPro" id="IPR007527">
    <property type="entry name" value="Znf_SWIM"/>
</dbReference>
<dbReference type="AlphaFoldDB" id="A0A2G9SMF1"/>
<keyword evidence="5" id="KW-1185">Reference proteome</keyword>
<dbReference type="GO" id="GO:0061630">
    <property type="term" value="F:ubiquitin protein ligase activity"/>
    <property type="evidence" value="ECO:0007669"/>
    <property type="project" value="InterPro"/>
</dbReference>
<name>A0A2G9SMF1_AQUCT</name>
<dbReference type="EMBL" id="KV923383">
    <property type="protein sequence ID" value="PIO41285.1"/>
    <property type="molecule type" value="Genomic_DNA"/>
</dbReference>
<evidence type="ECO:0000256" key="1">
    <source>
        <dbReference type="PROSITE-ProRule" id="PRU00325"/>
    </source>
</evidence>
<dbReference type="InterPro" id="IPR039903">
    <property type="entry name" value="Zswim2"/>
</dbReference>